<dbReference type="PANTHER" id="PTHR34987">
    <property type="entry name" value="C, PUTATIVE (AFU_ORTHOLOGUE AFUA_3G02880)-RELATED"/>
    <property type="match status" value="1"/>
</dbReference>
<dbReference type="STRING" id="5762.D2VWP5"/>
<keyword evidence="1" id="KW-0472">Membrane</keyword>
<name>D2VWP5_NAEGR</name>
<dbReference type="Proteomes" id="UP000006671">
    <property type="component" value="Unassembled WGS sequence"/>
</dbReference>
<dbReference type="GeneID" id="8858359"/>
<organism evidence="6">
    <name type="scientific">Naegleria gruberi</name>
    <name type="common">Amoeba</name>
    <dbReference type="NCBI Taxonomy" id="5762"/>
    <lineage>
        <taxon>Eukaryota</taxon>
        <taxon>Discoba</taxon>
        <taxon>Heterolobosea</taxon>
        <taxon>Tetramitia</taxon>
        <taxon>Eutetramitia</taxon>
        <taxon>Vahlkampfiidae</taxon>
        <taxon>Naegleria</taxon>
    </lineage>
</organism>
<dbReference type="KEGG" id="ngr:NAEGRDRAFT_73456"/>
<dbReference type="InterPro" id="IPR012341">
    <property type="entry name" value="6hp_glycosidase-like_sf"/>
</dbReference>
<dbReference type="Gene3D" id="1.50.10.10">
    <property type="match status" value="1"/>
</dbReference>
<dbReference type="EMBL" id="GG738905">
    <property type="protein sequence ID" value="EFC38733.1"/>
    <property type="molecule type" value="Genomic_DNA"/>
</dbReference>
<keyword evidence="1" id="KW-0812">Transmembrane</keyword>
<dbReference type="Gene3D" id="2.60.120.560">
    <property type="entry name" value="Exo-inulinase, domain 1"/>
    <property type="match status" value="1"/>
</dbReference>
<evidence type="ECO:0000313" key="5">
    <source>
        <dbReference type="EMBL" id="EFC38733.1"/>
    </source>
</evidence>
<dbReference type="eggNOG" id="ENOG502QV6N">
    <property type="taxonomic scope" value="Eukaryota"/>
</dbReference>
<proteinExistence type="predicted"/>
<sequence length="897" mass="97744">MTTTTSRAVLCLVLSVLVALWVNLNEMFVNGDSSIADLPLVQKPKSVLSVNGSVTVAGADGMFPFTLNNDMSGNLASIVLDYGQNVAGFPMFDIASISQSPIEIRVSYSESLPNIKDGDMLFNPMIRAFDLDRVNIHTIEIAGHFDTNGIQGAQRYQRIELLTVGASITISSVSFTSAIYTRDPSQSNGAFSCSNEVYNKMWNMGVRTLQLNMVPPRTVQPGFISTDQGLYISPGTAGVFLKGMSWINYNVSFSTLFMKNGISFAIRSNDYSETRVTLNSLNSSHNPNMIQVISAQELYPYETLYYNTSLPNLVENQWYDVFASVNQLVFKVYIDGALIFDINLPQSTNPYIPSVVPGGVGFSAKKYQSAFIKNLKVVDVSGSILHQDPLTSKQSAHDFGVGTNPVAVILDGAKRDRNVWSGDLLVAGPLLYYSYYANEYASGTLGICTSYQLKSGFVSSRIGTGFPYQTIDPSDDFVTPIFYSYTYFLASLSAIEEYYLYSGDLSFVKEQWTRLKLLINAFDSLKGSDGLLQGVNPNWTYDFYPSLGMLLGRFTKLNIQYAMAMESASVLAKAVGETNLAETYLIRANSTKQLVNEKLFDTNSGTYIISDQKSGIAQDTNAFAILSGIASLRGKNFSSTLLDTMKDQLKSGSNYLTFKNAGASFTSPYISYFHAAAAFESNREDHAFDIINSVWTPMTVEGPYFTNAFWESIEIGATQSASNSFAHAWSGGVSPLLSKYVLGIRPTSTGYSEWVVKPQTGSLTWAKGAVQTPNGKLSVYWSNSNNLFSITVEVPPKSKGTVVLQQISSASCVSINSKVYSIGSTVGNGGISKISKTTNGIEIGLDYYGSYQIMASNCPITSQSKKVVGGGSVINSSFMAILSLDVIIISILSVLFI</sequence>
<dbReference type="InterPro" id="IPR013320">
    <property type="entry name" value="ConA-like_dom_sf"/>
</dbReference>
<protein>
    <submittedName>
        <fullName evidence="5">Predicted protein</fullName>
    </submittedName>
</protein>
<dbReference type="GO" id="GO:0005975">
    <property type="term" value="P:carbohydrate metabolic process"/>
    <property type="evidence" value="ECO:0007669"/>
    <property type="project" value="InterPro"/>
</dbReference>
<dbReference type="Pfam" id="PF17389">
    <property type="entry name" value="Bac_rhamnosid6H"/>
    <property type="match status" value="1"/>
</dbReference>
<dbReference type="AlphaFoldDB" id="D2VWP5"/>
<dbReference type="InParanoid" id="D2VWP5"/>
<feature type="domain" description="Alpha-L-rhamnosidase C-terminal" evidence="4">
    <location>
        <begin position="743"/>
        <end position="807"/>
    </location>
</feature>
<dbReference type="OMA" id="WAPMANP"/>
<feature type="chain" id="PRO_5003037926" evidence="2">
    <location>
        <begin position="32"/>
        <end position="897"/>
    </location>
</feature>
<dbReference type="Gene3D" id="2.60.420.10">
    <property type="entry name" value="Maltose phosphorylase, domain 3"/>
    <property type="match status" value="1"/>
</dbReference>
<feature type="transmembrane region" description="Helical" evidence="1">
    <location>
        <begin position="873"/>
        <end position="896"/>
    </location>
</feature>
<evidence type="ECO:0000259" key="3">
    <source>
        <dbReference type="Pfam" id="PF17389"/>
    </source>
</evidence>
<reference evidence="5 6" key="1">
    <citation type="journal article" date="2010" name="Cell">
        <title>The genome of Naegleria gruberi illuminates early eukaryotic versatility.</title>
        <authorList>
            <person name="Fritz-Laylin L.K."/>
            <person name="Prochnik S.E."/>
            <person name="Ginger M.L."/>
            <person name="Dacks J.B."/>
            <person name="Carpenter M.L."/>
            <person name="Field M.C."/>
            <person name="Kuo A."/>
            <person name="Paredez A."/>
            <person name="Chapman J."/>
            <person name="Pham J."/>
            <person name="Shu S."/>
            <person name="Neupane R."/>
            <person name="Cipriano M."/>
            <person name="Mancuso J."/>
            <person name="Tu H."/>
            <person name="Salamov A."/>
            <person name="Lindquist E."/>
            <person name="Shapiro H."/>
            <person name="Lucas S."/>
            <person name="Grigoriev I.V."/>
            <person name="Cande W.Z."/>
            <person name="Fulton C."/>
            <person name="Rokhsar D.S."/>
            <person name="Dawson S.C."/>
        </authorList>
    </citation>
    <scope>NUCLEOTIDE SEQUENCE [LARGE SCALE GENOMIC DNA]</scope>
    <source>
        <strain evidence="5 6">NEG-M</strain>
    </source>
</reference>
<dbReference type="OrthoDB" id="10036721at2759"/>
<evidence type="ECO:0000256" key="1">
    <source>
        <dbReference type="SAM" id="Phobius"/>
    </source>
</evidence>
<evidence type="ECO:0000313" key="6">
    <source>
        <dbReference type="Proteomes" id="UP000006671"/>
    </source>
</evidence>
<dbReference type="VEuPathDB" id="AmoebaDB:NAEGRDRAFT_73456"/>
<dbReference type="InterPro" id="IPR008928">
    <property type="entry name" value="6-hairpin_glycosidase_sf"/>
</dbReference>
<dbReference type="Pfam" id="PF17390">
    <property type="entry name" value="Bac_rhamnosid_C"/>
    <property type="match status" value="1"/>
</dbReference>
<accession>D2VWP5</accession>
<keyword evidence="2" id="KW-0732">Signal</keyword>
<feature type="domain" description="Alpha-L-rhamnosidase six-hairpin glycosidase" evidence="3">
    <location>
        <begin position="403"/>
        <end position="741"/>
    </location>
</feature>
<evidence type="ECO:0000256" key="2">
    <source>
        <dbReference type="SAM" id="SignalP"/>
    </source>
</evidence>
<dbReference type="InterPro" id="IPR035398">
    <property type="entry name" value="Bac_rhamnosid_C"/>
</dbReference>
<gene>
    <name evidence="5" type="ORF">NAEGRDRAFT_73456</name>
</gene>
<dbReference type="InterPro" id="IPR035396">
    <property type="entry name" value="Bac_rhamnosid6H"/>
</dbReference>
<dbReference type="RefSeq" id="XP_002671477.1">
    <property type="nucleotide sequence ID" value="XM_002671431.1"/>
</dbReference>
<dbReference type="PANTHER" id="PTHR34987:SF4">
    <property type="entry name" value="ALPHA-L-RHAMNOSIDASE C-TERMINAL DOMAIN-CONTAINING PROTEIN"/>
    <property type="match status" value="1"/>
</dbReference>
<keyword evidence="1" id="KW-1133">Transmembrane helix</keyword>
<keyword evidence="6" id="KW-1185">Reference proteome</keyword>
<evidence type="ECO:0000259" key="4">
    <source>
        <dbReference type="Pfam" id="PF17390"/>
    </source>
</evidence>
<dbReference type="SUPFAM" id="SSF49899">
    <property type="entry name" value="Concanavalin A-like lectins/glucanases"/>
    <property type="match status" value="1"/>
</dbReference>
<feature type="signal peptide" evidence="2">
    <location>
        <begin position="1"/>
        <end position="31"/>
    </location>
</feature>
<dbReference type="SUPFAM" id="SSF48208">
    <property type="entry name" value="Six-hairpin glycosidases"/>
    <property type="match status" value="1"/>
</dbReference>